<keyword evidence="2" id="KW-1185">Reference proteome</keyword>
<comment type="caution">
    <text evidence="1">The sequence shown here is derived from an EMBL/GenBank/DDBJ whole genome shotgun (WGS) entry which is preliminary data.</text>
</comment>
<accession>A0ABQ7Y0C4</accession>
<sequence length="50" mass="5517">MAFLRPLQRKAMIAQENAEKRCRSWCVAGGDGTGARVRPSLLPISPNLYS</sequence>
<protein>
    <submittedName>
        <fullName evidence="1">Uncharacterized protein</fullName>
    </submittedName>
</protein>
<dbReference type="EMBL" id="JAGKQM010000019">
    <property type="protein sequence ID" value="KAH0861640.1"/>
    <property type="molecule type" value="Genomic_DNA"/>
</dbReference>
<proteinExistence type="predicted"/>
<dbReference type="Proteomes" id="UP000824890">
    <property type="component" value="Unassembled WGS sequence"/>
</dbReference>
<organism evidence="1 2">
    <name type="scientific">Brassica napus</name>
    <name type="common">Rape</name>
    <dbReference type="NCBI Taxonomy" id="3708"/>
    <lineage>
        <taxon>Eukaryota</taxon>
        <taxon>Viridiplantae</taxon>
        <taxon>Streptophyta</taxon>
        <taxon>Embryophyta</taxon>
        <taxon>Tracheophyta</taxon>
        <taxon>Spermatophyta</taxon>
        <taxon>Magnoliopsida</taxon>
        <taxon>eudicotyledons</taxon>
        <taxon>Gunneridae</taxon>
        <taxon>Pentapetalae</taxon>
        <taxon>rosids</taxon>
        <taxon>malvids</taxon>
        <taxon>Brassicales</taxon>
        <taxon>Brassicaceae</taxon>
        <taxon>Brassiceae</taxon>
        <taxon>Brassica</taxon>
    </lineage>
</organism>
<reference evidence="1 2" key="1">
    <citation type="submission" date="2021-05" db="EMBL/GenBank/DDBJ databases">
        <title>Genome Assembly of Synthetic Allotetraploid Brassica napus Reveals Homoeologous Exchanges between Subgenomes.</title>
        <authorList>
            <person name="Davis J.T."/>
        </authorList>
    </citation>
    <scope>NUCLEOTIDE SEQUENCE [LARGE SCALE GENOMIC DNA]</scope>
    <source>
        <strain evidence="2">cv. Da-Ae</strain>
        <tissue evidence="1">Seedling</tissue>
    </source>
</reference>
<gene>
    <name evidence="1" type="ORF">HID58_089901</name>
</gene>
<name>A0ABQ7Y0C4_BRANA</name>
<evidence type="ECO:0000313" key="2">
    <source>
        <dbReference type="Proteomes" id="UP000824890"/>
    </source>
</evidence>
<evidence type="ECO:0000313" key="1">
    <source>
        <dbReference type="EMBL" id="KAH0861640.1"/>
    </source>
</evidence>